<dbReference type="PANTHER" id="PTHR44846:SF1">
    <property type="entry name" value="MANNOSYL-D-GLYCERATE TRANSPORT_METABOLISM SYSTEM REPRESSOR MNGR-RELATED"/>
    <property type="match status" value="1"/>
</dbReference>
<dbReference type="SUPFAM" id="SSF46785">
    <property type="entry name" value="Winged helix' DNA-binding domain"/>
    <property type="match status" value="1"/>
</dbReference>
<dbReference type="Pfam" id="PF00392">
    <property type="entry name" value="GntR"/>
    <property type="match status" value="1"/>
</dbReference>
<evidence type="ECO:0000313" key="6">
    <source>
        <dbReference type="Proteomes" id="UP000254159"/>
    </source>
</evidence>
<dbReference type="CDD" id="cd07377">
    <property type="entry name" value="WHTH_GntR"/>
    <property type="match status" value="1"/>
</dbReference>
<dbReference type="SUPFAM" id="SSF64288">
    <property type="entry name" value="Chorismate lyase-like"/>
    <property type="match status" value="1"/>
</dbReference>
<dbReference type="InterPro" id="IPR000524">
    <property type="entry name" value="Tscrpt_reg_HTH_GntR"/>
</dbReference>
<dbReference type="GO" id="GO:0003700">
    <property type="term" value="F:DNA-binding transcription factor activity"/>
    <property type="evidence" value="ECO:0007669"/>
    <property type="project" value="InterPro"/>
</dbReference>
<dbReference type="InterPro" id="IPR050679">
    <property type="entry name" value="Bact_HTH_transcr_reg"/>
</dbReference>
<dbReference type="AlphaFoldDB" id="A0A376RBM1"/>
<evidence type="ECO:0000256" key="3">
    <source>
        <dbReference type="ARBA" id="ARBA00023163"/>
    </source>
</evidence>
<dbReference type="InterPro" id="IPR036388">
    <property type="entry name" value="WH-like_DNA-bd_sf"/>
</dbReference>
<dbReference type="GO" id="GO:0045892">
    <property type="term" value="P:negative regulation of DNA-templated transcription"/>
    <property type="evidence" value="ECO:0007669"/>
    <property type="project" value="TreeGrafter"/>
</dbReference>
<evidence type="ECO:0000256" key="1">
    <source>
        <dbReference type="ARBA" id="ARBA00023015"/>
    </source>
</evidence>
<reference evidence="5 6" key="1">
    <citation type="submission" date="2018-06" db="EMBL/GenBank/DDBJ databases">
        <authorList>
            <consortium name="Pathogen Informatics"/>
            <person name="Doyle S."/>
        </authorList>
    </citation>
    <scope>NUCLEOTIDE SEQUENCE [LARGE SCALE GENOMIC DNA]</scope>
    <source>
        <strain evidence="5 6">NCTC10865</strain>
    </source>
</reference>
<evidence type="ECO:0000256" key="2">
    <source>
        <dbReference type="ARBA" id="ARBA00023125"/>
    </source>
</evidence>
<dbReference type="PROSITE" id="PS50949">
    <property type="entry name" value="HTH_GNTR"/>
    <property type="match status" value="1"/>
</dbReference>
<dbReference type="SMART" id="SM00345">
    <property type="entry name" value="HTH_GNTR"/>
    <property type="match status" value="1"/>
</dbReference>
<dbReference type="EMBL" id="UGCD01000002">
    <property type="protein sequence ID" value="STI15388.1"/>
    <property type="molecule type" value="Genomic_DNA"/>
</dbReference>
<proteinExistence type="predicted"/>
<dbReference type="Proteomes" id="UP000254159">
    <property type="component" value="Unassembled WGS sequence"/>
</dbReference>
<evidence type="ECO:0000259" key="4">
    <source>
        <dbReference type="PROSITE" id="PS50949"/>
    </source>
</evidence>
<feature type="domain" description="HTH gntR-type" evidence="4">
    <location>
        <begin position="10"/>
        <end position="78"/>
    </location>
</feature>
<dbReference type="NCBIfam" id="NF008491">
    <property type="entry name" value="PRK11402.1"/>
    <property type="match status" value="1"/>
</dbReference>
<gene>
    <name evidence="5" type="primary">frlR</name>
    <name evidence="5" type="ORF">NCTC10865_00597</name>
</gene>
<dbReference type="SMART" id="SM00866">
    <property type="entry name" value="UTRA"/>
    <property type="match status" value="1"/>
</dbReference>
<organism evidence="5 6">
    <name type="scientific">Escherichia coli</name>
    <dbReference type="NCBI Taxonomy" id="562"/>
    <lineage>
        <taxon>Bacteria</taxon>
        <taxon>Pseudomonadati</taxon>
        <taxon>Pseudomonadota</taxon>
        <taxon>Gammaproteobacteria</taxon>
        <taxon>Enterobacterales</taxon>
        <taxon>Enterobacteriaceae</taxon>
        <taxon>Escherichia</taxon>
    </lineage>
</organism>
<keyword evidence="2 5" id="KW-0238">DNA-binding</keyword>
<name>A0A376RBM1_ECOLX</name>
<keyword evidence="1" id="KW-0805">Transcription regulation</keyword>
<dbReference type="FunFam" id="1.10.10.10:FF:000079">
    <property type="entry name" value="GntR family transcriptional regulator"/>
    <property type="match status" value="1"/>
</dbReference>
<dbReference type="InterPro" id="IPR036390">
    <property type="entry name" value="WH_DNA-bd_sf"/>
</dbReference>
<keyword evidence="3" id="KW-0804">Transcription</keyword>
<protein>
    <submittedName>
        <fullName evidence="5">DNA-binding transcriptional regulator FrlR</fullName>
    </submittedName>
</protein>
<dbReference type="Gene3D" id="3.40.1410.10">
    <property type="entry name" value="Chorismate lyase-like"/>
    <property type="match status" value="1"/>
</dbReference>
<dbReference type="InterPro" id="IPR028978">
    <property type="entry name" value="Chorismate_lyase_/UTRA_dom_sf"/>
</dbReference>
<dbReference type="Gene3D" id="1.10.10.10">
    <property type="entry name" value="Winged helix-like DNA-binding domain superfamily/Winged helix DNA-binding domain"/>
    <property type="match status" value="1"/>
</dbReference>
<dbReference type="Pfam" id="PF07702">
    <property type="entry name" value="UTRA"/>
    <property type="match status" value="1"/>
</dbReference>
<dbReference type="GO" id="GO:0003677">
    <property type="term" value="F:DNA binding"/>
    <property type="evidence" value="ECO:0007669"/>
    <property type="project" value="UniProtKB-KW"/>
</dbReference>
<dbReference type="InterPro" id="IPR011663">
    <property type="entry name" value="UTRA"/>
</dbReference>
<sequence>MSATDRYSHQLLYATVRQRLLDDIAQGVYQAGQQIPTENELCTQYNVSRITIRKAISDLVADGVLIRWQGKGTFVQSQKVENALLTVSGFTDFGVSQGKATKEKVIEQERVSAAPFCEKLNIPGNSEVFHLCRVMYLDKEPLFIDSSWIPLSRYPDFDEIYVEGSSTYQLFQERFDTRVVSDKKTIDIFAATRPQAKWLKCELGEPLFRISKIAFDQNDKPVHVSELFCRANRITLTIDNKDINRRPDKMRQHRIRRCWRVEFYIPYVPLTLTLSPKGRGDRSVRNLA</sequence>
<dbReference type="PANTHER" id="PTHR44846">
    <property type="entry name" value="MANNOSYL-D-GLYCERATE TRANSPORT/METABOLISM SYSTEM REPRESSOR MNGR-RELATED"/>
    <property type="match status" value="1"/>
</dbReference>
<accession>A0A376RBM1</accession>
<dbReference type="PRINTS" id="PR00035">
    <property type="entry name" value="HTHGNTR"/>
</dbReference>
<evidence type="ECO:0000313" key="5">
    <source>
        <dbReference type="EMBL" id="STI15388.1"/>
    </source>
</evidence>